<dbReference type="PANTHER" id="PTHR43151:SF1">
    <property type="entry name" value="SSR2333 PROTEIN"/>
    <property type="match status" value="1"/>
</dbReference>
<evidence type="ECO:0000256" key="1">
    <source>
        <dbReference type="ARBA" id="ARBA00023004"/>
    </source>
</evidence>
<dbReference type="InterPro" id="IPR038157">
    <property type="entry name" value="FeoA_core_dom"/>
</dbReference>
<dbReference type="InterPro" id="IPR007167">
    <property type="entry name" value="Fe-transptr_FeoA-like"/>
</dbReference>
<dbReference type="EMBL" id="MT631510">
    <property type="protein sequence ID" value="QNO52423.1"/>
    <property type="molecule type" value="Genomic_DNA"/>
</dbReference>
<feature type="domain" description="Ferrous iron transporter FeoA-like" evidence="2">
    <location>
        <begin position="26"/>
        <end position="95"/>
    </location>
</feature>
<dbReference type="PANTHER" id="PTHR43151">
    <property type="entry name" value="FEOA FAMILY PROTEIN"/>
    <property type="match status" value="1"/>
</dbReference>
<dbReference type="InterPro" id="IPR008988">
    <property type="entry name" value="Transcriptional_repressor_C"/>
</dbReference>
<reference evidence="3" key="1">
    <citation type="submission" date="2020-06" db="EMBL/GenBank/DDBJ databases">
        <title>Unique genomic features of the anaerobic methanotrophic archaea.</title>
        <authorList>
            <person name="Chadwick G.L."/>
            <person name="Skennerton C.T."/>
            <person name="Laso-Perez R."/>
            <person name="Leu A.O."/>
            <person name="Speth D.R."/>
            <person name="Yu H."/>
            <person name="Morgan-Lang C."/>
            <person name="Hatzenpichler R."/>
            <person name="Goudeau D."/>
            <person name="Malmstrom R."/>
            <person name="Brazelton W.J."/>
            <person name="Woyke T."/>
            <person name="Hallam S.J."/>
            <person name="Tyson G.W."/>
            <person name="Wegener G."/>
            <person name="Boetius A."/>
            <person name="Orphan V."/>
        </authorList>
    </citation>
    <scope>NUCLEOTIDE SEQUENCE</scope>
</reference>
<dbReference type="GO" id="GO:0046914">
    <property type="term" value="F:transition metal ion binding"/>
    <property type="evidence" value="ECO:0007669"/>
    <property type="project" value="InterPro"/>
</dbReference>
<organism evidence="3">
    <name type="scientific">Candidatus Methanophagaceae archaeon ANME-1 ERB6</name>
    <dbReference type="NCBI Taxonomy" id="2759912"/>
    <lineage>
        <taxon>Archaea</taxon>
        <taxon>Methanobacteriati</taxon>
        <taxon>Methanobacteriota</taxon>
        <taxon>Stenosarchaea group</taxon>
        <taxon>Methanomicrobia</taxon>
        <taxon>Candidatus Methanophagales</taxon>
        <taxon>Candidatus Methanophagaceae</taxon>
    </lineage>
</organism>
<keyword evidence="1" id="KW-0408">Iron</keyword>
<gene>
    <name evidence="3" type="ORF">DJCILHOG_00005</name>
</gene>
<evidence type="ECO:0000259" key="2">
    <source>
        <dbReference type="SMART" id="SM00899"/>
    </source>
</evidence>
<proteinExistence type="predicted"/>
<evidence type="ECO:0000313" key="3">
    <source>
        <dbReference type="EMBL" id="QNO52423.1"/>
    </source>
</evidence>
<dbReference type="Pfam" id="PF04023">
    <property type="entry name" value="FeoA"/>
    <property type="match status" value="1"/>
</dbReference>
<dbReference type="SMART" id="SM00899">
    <property type="entry name" value="FeoA"/>
    <property type="match status" value="1"/>
</dbReference>
<name>A0A7G9YWN9_9EURY</name>
<dbReference type="SUPFAM" id="SSF50037">
    <property type="entry name" value="C-terminal domain of transcriptional repressors"/>
    <property type="match status" value="1"/>
</dbReference>
<sequence length="96" mass="10636">MEEQTLSGITMEEKNNSMNWDEGNVLTLSQLKPGEQGRVMVIEGGRGIRQKLFLRGLFEGSVVRVISCSGPVTVEVDRNTVSIGRGMAQKIVVRRM</sequence>
<dbReference type="InterPro" id="IPR053184">
    <property type="entry name" value="FeoA-like"/>
</dbReference>
<protein>
    <recommendedName>
        <fullName evidence="2">Ferrous iron transporter FeoA-like domain-containing protein</fullName>
    </recommendedName>
</protein>
<accession>A0A7G9YWN9</accession>
<dbReference type="AlphaFoldDB" id="A0A7G9YWN9"/>
<dbReference type="Gene3D" id="2.30.30.90">
    <property type="match status" value="1"/>
</dbReference>